<protein>
    <submittedName>
        <fullName evidence="1">Putative regulator of Ras-like GTPase activity (Roadblock/LC7/MglB family)</fullName>
    </submittedName>
</protein>
<reference evidence="1 2" key="1">
    <citation type="submission" date="2020-07" db="EMBL/GenBank/DDBJ databases">
        <title>Sequencing the genomes of 1000 actinobacteria strains.</title>
        <authorList>
            <person name="Klenk H.-P."/>
        </authorList>
    </citation>
    <scope>NUCLEOTIDE SEQUENCE [LARGE SCALE GENOMIC DNA]</scope>
    <source>
        <strain evidence="1 2">DSM 40398</strain>
    </source>
</reference>
<evidence type="ECO:0000313" key="2">
    <source>
        <dbReference type="Proteomes" id="UP000529783"/>
    </source>
</evidence>
<proteinExistence type="predicted"/>
<dbReference type="AlphaFoldDB" id="A0A7Y9EHM2"/>
<accession>A0A7Y9EHM2</accession>
<dbReference type="RefSeq" id="WP_246395989.1">
    <property type="nucleotide sequence ID" value="NZ_JACCBA010000001.1"/>
</dbReference>
<gene>
    <name evidence="1" type="ORF">BJY14_003923</name>
</gene>
<name>A0A7Y9EHM2_9ACTN</name>
<keyword evidence="2" id="KW-1185">Reference proteome</keyword>
<dbReference type="Proteomes" id="UP000529783">
    <property type="component" value="Unassembled WGS sequence"/>
</dbReference>
<sequence>MIVAGNLRIGVAGGNVLAMVEFLQLSFGGETGLGIDGCLASMMTIPGARRVTLVDCASGLAVAAAGREDVLDQHEDAAGATDVVRAVLASPALSATAAGDDVEEIIVCGTDGYHLMVLTEANLDGHLFVHLLLDRETGNIALARLRMRDLLGEITGG</sequence>
<organism evidence="1 2">
    <name type="scientific">Actinomadura luteofluorescens</name>
    <dbReference type="NCBI Taxonomy" id="46163"/>
    <lineage>
        <taxon>Bacteria</taxon>
        <taxon>Bacillati</taxon>
        <taxon>Actinomycetota</taxon>
        <taxon>Actinomycetes</taxon>
        <taxon>Streptosporangiales</taxon>
        <taxon>Thermomonosporaceae</taxon>
        <taxon>Actinomadura</taxon>
    </lineage>
</organism>
<dbReference type="EMBL" id="JACCBA010000001">
    <property type="protein sequence ID" value="NYD47940.1"/>
    <property type="molecule type" value="Genomic_DNA"/>
</dbReference>
<evidence type="ECO:0000313" key="1">
    <source>
        <dbReference type="EMBL" id="NYD47940.1"/>
    </source>
</evidence>
<comment type="caution">
    <text evidence="1">The sequence shown here is derived from an EMBL/GenBank/DDBJ whole genome shotgun (WGS) entry which is preliminary data.</text>
</comment>